<protein>
    <submittedName>
        <fullName evidence="1">Uncharacterized protein</fullName>
    </submittedName>
</protein>
<dbReference type="STRING" id="114686.BM536_018335"/>
<comment type="caution">
    <text evidence="1">The sequence shown here is derived from an EMBL/GenBank/DDBJ whole genome shotgun (WGS) entry which is preliminary data.</text>
</comment>
<proteinExistence type="predicted"/>
<dbReference type="OrthoDB" id="3478947at2"/>
<organism evidence="1 2">
    <name type="scientific">Streptomyces phaeoluteigriseus</name>
    <dbReference type="NCBI Taxonomy" id="114686"/>
    <lineage>
        <taxon>Bacteria</taxon>
        <taxon>Bacillati</taxon>
        <taxon>Actinomycetota</taxon>
        <taxon>Actinomycetes</taxon>
        <taxon>Kitasatosporales</taxon>
        <taxon>Streptomycetaceae</taxon>
        <taxon>Streptomyces</taxon>
        <taxon>Streptomyces aurantiacus group</taxon>
    </lineage>
</organism>
<dbReference type="EMBL" id="MPOH02000015">
    <property type="protein sequence ID" value="OQD54069.1"/>
    <property type="molecule type" value="Genomic_DNA"/>
</dbReference>
<evidence type="ECO:0000313" key="1">
    <source>
        <dbReference type="EMBL" id="OQD54069.1"/>
    </source>
</evidence>
<dbReference type="AlphaFoldDB" id="A0A1V6MNR5"/>
<accession>A0A1V6MNR5</accession>
<reference evidence="2" key="1">
    <citation type="submission" date="2016-11" db="EMBL/GenBank/DDBJ databases">
        <authorList>
            <person name="Schniete J.K."/>
            <person name="Salih T."/>
            <person name="Algora Gallardo L."/>
            <person name="Martinez Fernandez S."/>
            <person name="Herron P.R."/>
        </authorList>
    </citation>
    <scope>NUCLEOTIDE SEQUENCE [LARGE SCALE GENOMIC DNA]</scope>
    <source>
        <strain evidence="2">DSM 41896</strain>
    </source>
</reference>
<name>A0A1V6MNR5_9ACTN</name>
<evidence type="ECO:0000313" key="2">
    <source>
        <dbReference type="Proteomes" id="UP000184286"/>
    </source>
</evidence>
<gene>
    <name evidence="1" type="ORF">BM536_018335</name>
</gene>
<sequence>MDMEKYLALADVLSSRGFPAQDSTSDVGEGGPGFHLAPLAASHGLRVADPALRLAEVERFRDDMEALAGKLTERWGEPYRVGLQTVRLRTAHEEIPEPWARLSLLVGDVHLWELPEQGRWAALGVADLDQDDEVRLLLLVTDTDPP</sequence>
<dbReference type="Proteomes" id="UP000184286">
    <property type="component" value="Unassembled WGS sequence"/>
</dbReference>
<reference evidence="1 2" key="2">
    <citation type="submission" date="2017-02" db="EMBL/GenBank/DDBJ databases">
        <title>Draft genome sequence of Streptomyces phaeoluteigriseus type strain DSM41896.</title>
        <authorList>
            <person name="Salih T.S."/>
            <person name="Algora Gallardo L."/>
            <person name="Melo Santos T."/>
            <person name="Filgueira Martinez S."/>
            <person name="Herron P.R."/>
        </authorList>
    </citation>
    <scope>NUCLEOTIDE SEQUENCE [LARGE SCALE GENOMIC DNA]</scope>
    <source>
        <strain evidence="1 2">DSM 41896</strain>
    </source>
</reference>
<dbReference type="RefSeq" id="WP_073494802.1">
    <property type="nucleotide sequence ID" value="NZ_MPOH02000015.1"/>
</dbReference>